<evidence type="ECO:0000259" key="1">
    <source>
        <dbReference type="Pfam" id="PF21527"/>
    </source>
</evidence>
<name>A0A9X2EL26_9GAMM</name>
<dbReference type="AlphaFoldDB" id="A0A9X2EL26"/>
<dbReference type="Proteomes" id="UP001139028">
    <property type="component" value="Unassembled WGS sequence"/>
</dbReference>
<keyword evidence="3" id="KW-1185">Reference proteome</keyword>
<dbReference type="EMBL" id="JALBWM010000011">
    <property type="protein sequence ID" value="MCO1333609.1"/>
    <property type="molecule type" value="Genomic_DNA"/>
</dbReference>
<evidence type="ECO:0000313" key="3">
    <source>
        <dbReference type="Proteomes" id="UP001139028"/>
    </source>
</evidence>
<accession>A0A9X2EL26</accession>
<feature type="domain" description="Putative adhesin Stv" evidence="1">
    <location>
        <begin position="25"/>
        <end position="197"/>
    </location>
</feature>
<gene>
    <name evidence="2" type="ORF">MO867_04565</name>
</gene>
<sequence length="220" mass="24562">MPVREFDLIKIFAAEGTQVGAAPNLVISAHGATTKQIFYPKGHGGDNLFFFSPHGYSLSDPGIASVLSGNAKYHEWIGKGKVCHNYTLSKYQGYHGSTTGQVLGRVTRHFIKGESYTDVQKAVDNAHEHNEMVNTLDPNNPMHQPYIAKGVKPVMSADLLTIRNRVKMDDPTLVDVLNILHRNKLHYENIYCSFCRSEVSFNNILIGTPSWDSKMQRPTT</sequence>
<comment type="caution">
    <text evidence="2">The sequence shown here is derived from an EMBL/GenBank/DDBJ whole genome shotgun (WGS) entry which is preliminary data.</text>
</comment>
<dbReference type="Pfam" id="PF21527">
    <property type="entry name" value="Stv"/>
    <property type="match status" value="1"/>
</dbReference>
<proteinExistence type="predicted"/>
<dbReference type="RefSeq" id="WP_252465047.1">
    <property type="nucleotide sequence ID" value="NZ_JALBWM010000011.1"/>
</dbReference>
<evidence type="ECO:0000313" key="2">
    <source>
        <dbReference type="EMBL" id="MCO1333609.1"/>
    </source>
</evidence>
<protein>
    <recommendedName>
        <fullName evidence="1">Putative adhesin Stv domain-containing protein</fullName>
    </recommendedName>
</protein>
<organism evidence="2 3">
    <name type="scientific">Microbulbifer okhotskensis</name>
    <dbReference type="NCBI Taxonomy" id="2926617"/>
    <lineage>
        <taxon>Bacteria</taxon>
        <taxon>Pseudomonadati</taxon>
        <taxon>Pseudomonadota</taxon>
        <taxon>Gammaproteobacteria</taxon>
        <taxon>Cellvibrionales</taxon>
        <taxon>Microbulbiferaceae</taxon>
        <taxon>Microbulbifer</taxon>
    </lineage>
</organism>
<reference evidence="2" key="1">
    <citation type="journal article" date="2022" name="Arch. Microbiol.">
        <title>Microbulbifer okhotskensis sp. nov., isolated from a deep bottom sediment of the Okhotsk Sea.</title>
        <authorList>
            <person name="Romanenko L."/>
            <person name="Kurilenko V."/>
            <person name="Otstavnykh N."/>
            <person name="Velansky P."/>
            <person name="Isaeva M."/>
            <person name="Mikhailov V."/>
        </authorList>
    </citation>
    <scope>NUCLEOTIDE SEQUENCE</scope>
    <source>
        <strain evidence="2">OS29</strain>
    </source>
</reference>
<dbReference type="InterPro" id="IPR049002">
    <property type="entry name" value="Stv"/>
</dbReference>